<dbReference type="AlphaFoldDB" id="A0A5N6RHT7"/>
<dbReference type="PANTHER" id="PTHR11759">
    <property type="entry name" value="40S RIBOSOMAL PROTEIN S14/30S RIBOSOMAL PROTEIN S11"/>
    <property type="match status" value="1"/>
</dbReference>
<dbReference type="OrthoDB" id="1654884at2759"/>
<protein>
    <recommendedName>
        <fullName evidence="6">Ribosomal protein S11</fullName>
    </recommendedName>
</protein>
<evidence type="ECO:0000256" key="1">
    <source>
        <dbReference type="ARBA" id="ARBA00006194"/>
    </source>
</evidence>
<dbReference type="SUPFAM" id="SSF53137">
    <property type="entry name" value="Translational machinery components"/>
    <property type="match status" value="1"/>
</dbReference>
<keyword evidence="5" id="KW-1185">Reference proteome</keyword>
<dbReference type="Proteomes" id="UP000327013">
    <property type="component" value="Chromosome 6"/>
</dbReference>
<proteinExistence type="inferred from homology"/>
<dbReference type="FunFam" id="3.30.420.80:FF:000014">
    <property type="entry name" value="Probable ribosomal protein S11, mitochondrial"/>
    <property type="match status" value="1"/>
</dbReference>
<reference evidence="4 5" key="1">
    <citation type="submission" date="2019-06" db="EMBL/GenBank/DDBJ databases">
        <title>A chromosomal-level reference genome of Carpinus fangiana (Coryloideae, Betulaceae).</title>
        <authorList>
            <person name="Yang X."/>
            <person name="Wang Z."/>
            <person name="Zhang L."/>
            <person name="Hao G."/>
            <person name="Liu J."/>
            <person name="Yang Y."/>
        </authorList>
    </citation>
    <scope>NUCLEOTIDE SEQUENCE [LARGE SCALE GENOMIC DNA]</scope>
    <source>
        <strain evidence="4">Cfa_2016G</strain>
        <tissue evidence="4">Leaf</tissue>
    </source>
</reference>
<dbReference type="Pfam" id="PF00411">
    <property type="entry name" value="Ribosomal_S11"/>
    <property type="match status" value="1"/>
</dbReference>
<gene>
    <name evidence="4" type="ORF">FH972_016168</name>
</gene>
<dbReference type="GO" id="GO:0005840">
    <property type="term" value="C:ribosome"/>
    <property type="evidence" value="ECO:0007669"/>
    <property type="project" value="UniProtKB-KW"/>
</dbReference>
<dbReference type="Gene3D" id="3.30.420.80">
    <property type="entry name" value="Ribosomal protein S11"/>
    <property type="match status" value="1"/>
</dbReference>
<dbReference type="EMBL" id="CM017326">
    <property type="protein sequence ID" value="KAE8077618.1"/>
    <property type="molecule type" value="Genomic_DNA"/>
</dbReference>
<comment type="similarity">
    <text evidence="1">Belongs to the universal ribosomal protein uS11 family.</text>
</comment>
<sequence length="278" mass="30366">MYGYSLSSSIRSRATVRSLISLFGAKPVSLLRCYGGFGQLSAAPRLEEAKPFSTDTARVAHGSVKSICGGSHSCEKCARGGFAGISGPSFGLMNARKSFSAPYALSFRSCIFSLSGNNTDTGRNSRSMNFVRGIIEEDGKDFMGGPLHSRYNVEQNADIVHIKLLRNNTFVTVTDSKGNTKCKASAGCVPEMKGGAKLSRYAAEATSEHVGRMSRSMGLKSVVMKVNGFTYFKKKRQAIMSWREGFTNSRADKNPIVFVEDTTRRPHNGCRLPKKRRI</sequence>
<evidence type="ECO:0000313" key="5">
    <source>
        <dbReference type="Proteomes" id="UP000327013"/>
    </source>
</evidence>
<keyword evidence="2" id="KW-0689">Ribosomal protein</keyword>
<evidence type="ECO:0008006" key="6">
    <source>
        <dbReference type="Google" id="ProtNLM"/>
    </source>
</evidence>
<dbReference type="GO" id="GO:0003735">
    <property type="term" value="F:structural constituent of ribosome"/>
    <property type="evidence" value="ECO:0007669"/>
    <property type="project" value="InterPro"/>
</dbReference>
<organism evidence="4 5">
    <name type="scientific">Carpinus fangiana</name>
    <dbReference type="NCBI Taxonomy" id="176857"/>
    <lineage>
        <taxon>Eukaryota</taxon>
        <taxon>Viridiplantae</taxon>
        <taxon>Streptophyta</taxon>
        <taxon>Embryophyta</taxon>
        <taxon>Tracheophyta</taxon>
        <taxon>Spermatophyta</taxon>
        <taxon>Magnoliopsida</taxon>
        <taxon>eudicotyledons</taxon>
        <taxon>Gunneridae</taxon>
        <taxon>Pentapetalae</taxon>
        <taxon>rosids</taxon>
        <taxon>fabids</taxon>
        <taxon>Fagales</taxon>
        <taxon>Betulaceae</taxon>
        <taxon>Carpinus</taxon>
    </lineage>
</organism>
<evidence type="ECO:0000256" key="2">
    <source>
        <dbReference type="ARBA" id="ARBA00022980"/>
    </source>
</evidence>
<dbReference type="InterPro" id="IPR001971">
    <property type="entry name" value="Ribosomal_uS11"/>
</dbReference>
<dbReference type="GO" id="GO:1990904">
    <property type="term" value="C:ribonucleoprotein complex"/>
    <property type="evidence" value="ECO:0007669"/>
    <property type="project" value="UniProtKB-KW"/>
</dbReference>
<keyword evidence="3" id="KW-0687">Ribonucleoprotein</keyword>
<dbReference type="HAMAP" id="MF_01310">
    <property type="entry name" value="Ribosomal_uS11"/>
    <property type="match status" value="1"/>
</dbReference>
<evidence type="ECO:0000256" key="3">
    <source>
        <dbReference type="ARBA" id="ARBA00023274"/>
    </source>
</evidence>
<name>A0A5N6RHT7_9ROSI</name>
<accession>A0A5N6RHT7</accession>
<dbReference type="InterPro" id="IPR036967">
    <property type="entry name" value="Ribosomal_uS11_sf"/>
</dbReference>
<dbReference type="GO" id="GO:0006412">
    <property type="term" value="P:translation"/>
    <property type="evidence" value="ECO:0007669"/>
    <property type="project" value="InterPro"/>
</dbReference>
<evidence type="ECO:0000313" key="4">
    <source>
        <dbReference type="EMBL" id="KAE8077618.1"/>
    </source>
</evidence>